<evidence type="ECO:0000256" key="2">
    <source>
        <dbReference type="ARBA" id="ARBA00006206"/>
    </source>
</evidence>
<dbReference type="InterPro" id="IPR011013">
    <property type="entry name" value="Gal_mutarotase_sf_dom"/>
</dbReference>
<comment type="caution">
    <text evidence="9">The sequence shown here is derived from an EMBL/GenBank/DDBJ whole genome shotgun (WGS) entry which is preliminary data.</text>
</comment>
<keyword evidence="5" id="KW-0597">Phosphoprotein</keyword>
<dbReference type="InterPro" id="IPR029062">
    <property type="entry name" value="Class_I_gatase-like"/>
</dbReference>
<dbReference type="Pfam" id="PF01263">
    <property type="entry name" value="Aldose_epim"/>
    <property type="match status" value="1"/>
</dbReference>
<dbReference type="GO" id="GO:0033499">
    <property type="term" value="P:galactose catabolic process via UDP-galactose, Leloir pathway"/>
    <property type="evidence" value="ECO:0007669"/>
    <property type="project" value="TreeGrafter"/>
</dbReference>
<dbReference type="CDD" id="cd09019">
    <property type="entry name" value="galactose_mutarotase_like"/>
    <property type="match status" value="1"/>
</dbReference>
<dbReference type="SUPFAM" id="SSF74650">
    <property type="entry name" value="Galactose mutarotase-like"/>
    <property type="match status" value="1"/>
</dbReference>
<dbReference type="InterPro" id="IPR014718">
    <property type="entry name" value="GH-type_carb-bd"/>
</dbReference>
<gene>
    <name evidence="9" type="ORF">DFP97_118102</name>
</gene>
<comment type="similarity">
    <text evidence="2">Belongs to the aldose epimerase family.</text>
</comment>
<dbReference type="SUPFAM" id="SSF52317">
    <property type="entry name" value="Class I glutamine amidotransferase-like"/>
    <property type="match status" value="1"/>
</dbReference>
<evidence type="ECO:0000313" key="9">
    <source>
        <dbReference type="EMBL" id="RCW42273.1"/>
    </source>
</evidence>
<dbReference type="Proteomes" id="UP000252415">
    <property type="component" value="Unassembled WGS sequence"/>
</dbReference>
<dbReference type="NCBIfam" id="NF008277">
    <property type="entry name" value="PRK11055.1"/>
    <property type="match status" value="1"/>
</dbReference>
<evidence type="ECO:0000256" key="3">
    <source>
        <dbReference type="ARBA" id="ARBA00011245"/>
    </source>
</evidence>
<dbReference type="InterPro" id="IPR047215">
    <property type="entry name" value="Galactose_mutarotase-like"/>
</dbReference>
<sequence>MKIKIGSGPLFEMKTINVTIWNEFIHERTEPIVAGIYPKGIHAAIAEGIGPYGFRIRIATFDQPEHGLSHEVLNRTDVLIWWGHLVHEQVSDEIVDRIYARVLQGMGLIVLHSGHRSKIFQKLMGTTCDLKWRSDAERERLWVVDPSHPITEGIGEYFELQTEEMYGEFFDIPAPEELIFISWFQGGEVFRSGCAYQRGLGKIFYFRPGDQVYPTYYNQNVLRVIANAVRWAASPHGAAPVYGNTAPLEKIIREEPPPPIQVKASGSITKQYFGQTPDGEFIYLYTLTNKNGMQSSIMTYGGIMMTLKVPDRNGVVEDVLLGYPTLEEYLRTGNKPYFGAIIGRYANRIANGRFTLDGVTYQLSVNEGPNTLHGGKRGFNKRVWEGEEVYTEDGVGLVLSYLSKDGEEGFPGNLAVKVVYSLTDNNELRIDYMATTDTKTVLNLSQHNYYNLAGAGSGDILGHIVTIHSDWFTPVKPDLIPTGEVQSVANTPLDFLKPMTIGSRIQSDYQQMRFAGGYDFNYVLPQKGSAIRFAASVYEPESGRLMEVYTTQPAIQFYTGNNLDGSIIGKEGKVYRQYGGLSLETQHYPDSPNHPHFPSTELLPGQTYRHTAIFKFSAV</sequence>
<dbReference type="InterPro" id="IPR029010">
    <property type="entry name" value="ThuA-like"/>
</dbReference>
<dbReference type="GO" id="GO:0005737">
    <property type="term" value="C:cytoplasm"/>
    <property type="evidence" value="ECO:0007669"/>
    <property type="project" value="UniProtKB-SubCell"/>
</dbReference>
<proteinExistence type="inferred from homology"/>
<dbReference type="Pfam" id="PF06283">
    <property type="entry name" value="ThuA"/>
    <property type="match status" value="1"/>
</dbReference>
<dbReference type="Gene3D" id="3.40.50.880">
    <property type="match status" value="1"/>
</dbReference>
<name>A0A368VS54_9BACL</name>
<comment type="subcellular location">
    <subcellularLocation>
        <location evidence="1">Cytoplasm</location>
    </subcellularLocation>
</comment>
<dbReference type="Gene3D" id="2.70.98.10">
    <property type="match status" value="1"/>
</dbReference>
<dbReference type="EMBL" id="QPJD01000018">
    <property type="protein sequence ID" value="RCW42273.1"/>
    <property type="molecule type" value="Genomic_DNA"/>
</dbReference>
<dbReference type="AlphaFoldDB" id="A0A368VS54"/>
<evidence type="ECO:0000256" key="4">
    <source>
        <dbReference type="ARBA" id="ARBA00022490"/>
    </source>
</evidence>
<keyword evidence="10" id="KW-1185">Reference proteome</keyword>
<dbReference type="FunFam" id="2.70.98.10:FF:000003">
    <property type="entry name" value="Aldose 1-epimerase"/>
    <property type="match status" value="1"/>
</dbReference>
<keyword evidence="6" id="KW-0413">Isomerase</keyword>
<dbReference type="PANTHER" id="PTHR10091">
    <property type="entry name" value="ALDOSE-1-EPIMERASE"/>
    <property type="match status" value="1"/>
</dbReference>
<evidence type="ECO:0000256" key="7">
    <source>
        <dbReference type="ARBA" id="ARBA00023277"/>
    </source>
</evidence>
<reference evidence="9 10" key="1">
    <citation type="submission" date="2018-07" db="EMBL/GenBank/DDBJ databases">
        <title>Genomic Encyclopedia of Type Strains, Phase III (KMG-III): the genomes of soil and plant-associated and newly described type strains.</title>
        <authorList>
            <person name="Whitman W."/>
        </authorList>
    </citation>
    <scope>NUCLEOTIDE SEQUENCE [LARGE SCALE GENOMIC DNA]</scope>
    <source>
        <strain evidence="9 10">CECT 7506</strain>
    </source>
</reference>
<comment type="subunit">
    <text evidence="3">Monomer.</text>
</comment>
<evidence type="ECO:0000256" key="1">
    <source>
        <dbReference type="ARBA" id="ARBA00004496"/>
    </source>
</evidence>
<dbReference type="PANTHER" id="PTHR10091:SF0">
    <property type="entry name" value="GALACTOSE MUTAROTASE"/>
    <property type="match status" value="1"/>
</dbReference>
<dbReference type="GO" id="GO:0006006">
    <property type="term" value="P:glucose metabolic process"/>
    <property type="evidence" value="ECO:0007669"/>
    <property type="project" value="TreeGrafter"/>
</dbReference>
<protein>
    <submittedName>
        <fullName evidence="9">Trehalose utilization protein</fullName>
    </submittedName>
</protein>
<feature type="domain" description="ThuA-like" evidence="8">
    <location>
        <begin position="18"/>
        <end position="232"/>
    </location>
</feature>
<dbReference type="GO" id="GO:0030246">
    <property type="term" value="F:carbohydrate binding"/>
    <property type="evidence" value="ECO:0007669"/>
    <property type="project" value="InterPro"/>
</dbReference>
<dbReference type="InterPro" id="IPR008183">
    <property type="entry name" value="Aldose_1/G6P_1-epimerase"/>
</dbReference>
<dbReference type="GO" id="GO:0004034">
    <property type="term" value="F:aldose 1-epimerase activity"/>
    <property type="evidence" value="ECO:0007669"/>
    <property type="project" value="TreeGrafter"/>
</dbReference>
<keyword evidence="7" id="KW-0119">Carbohydrate metabolism</keyword>
<keyword evidence="4" id="KW-0963">Cytoplasm</keyword>
<evidence type="ECO:0000259" key="8">
    <source>
        <dbReference type="Pfam" id="PF06283"/>
    </source>
</evidence>
<evidence type="ECO:0000256" key="5">
    <source>
        <dbReference type="ARBA" id="ARBA00022553"/>
    </source>
</evidence>
<organism evidence="9 10">
    <name type="scientific">Paenibacillus prosopidis</name>
    <dbReference type="NCBI Taxonomy" id="630520"/>
    <lineage>
        <taxon>Bacteria</taxon>
        <taxon>Bacillati</taxon>
        <taxon>Bacillota</taxon>
        <taxon>Bacilli</taxon>
        <taxon>Bacillales</taxon>
        <taxon>Paenibacillaceae</taxon>
        <taxon>Paenibacillus</taxon>
    </lineage>
</organism>
<accession>A0A368VS54</accession>
<evidence type="ECO:0000256" key="6">
    <source>
        <dbReference type="ARBA" id="ARBA00023235"/>
    </source>
</evidence>
<evidence type="ECO:0000313" key="10">
    <source>
        <dbReference type="Proteomes" id="UP000252415"/>
    </source>
</evidence>